<protein>
    <recommendedName>
        <fullName evidence="3">Heme-binding protein</fullName>
    </recommendedName>
</protein>
<sequence length="155" mass="17352">MNRNILQSYEDIKSIIIPFVKEIMTAPNVQAEAYVIIIMENGKLIEQTIISDVPQEKWIAPFDELALAKAKLSERTGLPSREVIQQKQDLLQPGDTCWFGSVIDKNKNLIVAASGGPEEADELIASTILSLIELQKKLSIINQLNERGPNHKFII</sequence>
<evidence type="ECO:0000313" key="1">
    <source>
        <dbReference type="EMBL" id="RSO58820.1"/>
    </source>
</evidence>
<dbReference type="EMBL" id="RFES01000003">
    <property type="protein sequence ID" value="RSO58820.1"/>
    <property type="molecule type" value="Genomic_DNA"/>
</dbReference>
<dbReference type="Proteomes" id="UP000276905">
    <property type="component" value="Unassembled WGS sequence"/>
</dbReference>
<accession>A0A3R9QJG2</accession>
<proteinExistence type="predicted"/>
<name>A0A3R9QJG2_9GAMM</name>
<dbReference type="RefSeq" id="WP_125698572.1">
    <property type="nucleotide sequence ID" value="NZ_RFES01000003.1"/>
</dbReference>
<organism evidence="1 2">
    <name type="scientific">Acinetobacter lactucae</name>
    <dbReference type="NCBI Taxonomy" id="1785128"/>
    <lineage>
        <taxon>Bacteria</taxon>
        <taxon>Pseudomonadati</taxon>
        <taxon>Pseudomonadota</taxon>
        <taxon>Gammaproteobacteria</taxon>
        <taxon>Moraxellales</taxon>
        <taxon>Moraxellaceae</taxon>
        <taxon>Acinetobacter</taxon>
        <taxon>Acinetobacter calcoaceticus/baumannii complex</taxon>
    </lineage>
</organism>
<gene>
    <name evidence="1" type="ORF">EA756_06445</name>
</gene>
<evidence type="ECO:0000313" key="2">
    <source>
        <dbReference type="Proteomes" id="UP000276905"/>
    </source>
</evidence>
<dbReference type="AlphaFoldDB" id="A0A3R9QJG2"/>
<reference evidence="1 2" key="1">
    <citation type="submission" date="2018-10" db="EMBL/GenBank/DDBJ databases">
        <title>GWAS and RNA-Seq identify cryptic mechanisms of antimicrobial resistance in Acinetobacter baumannii.</title>
        <authorList>
            <person name="Sahl J.W."/>
        </authorList>
    </citation>
    <scope>NUCLEOTIDE SEQUENCE [LARGE SCALE GENOMIC DNA]</scope>
    <source>
        <strain evidence="1 2">TG41018</strain>
    </source>
</reference>
<comment type="caution">
    <text evidence="1">The sequence shown here is derived from an EMBL/GenBank/DDBJ whole genome shotgun (WGS) entry which is preliminary data.</text>
</comment>
<evidence type="ECO:0008006" key="3">
    <source>
        <dbReference type="Google" id="ProtNLM"/>
    </source>
</evidence>